<evidence type="ECO:0000256" key="4">
    <source>
        <dbReference type="ARBA" id="ARBA00022771"/>
    </source>
</evidence>
<dbReference type="PANTHER" id="PTHR16515:SF66">
    <property type="entry name" value="C2H2-TYPE DOMAIN-CONTAINING PROTEIN"/>
    <property type="match status" value="1"/>
</dbReference>
<keyword evidence="4 7" id="KW-0863">Zinc-finger</keyword>
<dbReference type="PROSITE" id="PS50157">
    <property type="entry name" value="ZINC_FINGER_C2H2_2"/>
    <property type="match status" value="2"/>
</dbReference>
<name>A0AAN9TMB2_9HEMI</name>
<dbReference type="GO" id="GO:0005634">
    <property type="term" value="C:nucleus"/>
    <property type="evidence" value="ECO:0007669"/>
    <property type="project" value="UniProtKB-SubCell"/>
</dbReference>
<dbReference type="GO" id="GO:0010468">
    <property type="term" value="P:regulation of gene expression"/>
    <property type="evidence" value="ECO:0007669"/>
    <property type="project" value="TreeGrafter"/>
</dbReference>
<feature type="domain" description="C2H2-type" evidence="9">
    <location>
        <begin position="343"/>
        <end position="365"/>
    </location>
</feature>
<keyword evidence="6" id="KW-0539">Nucleus</keyword>
<dbReference type="PROSITE" id="PS00028">
    <property type="entry name" value="ZINC_FINGER_C2H2_1"/>
    <property type="match status" value="2"/>
</dbReference>
<evidence type="ECO:0000259" key="9">
    <source>
        <dbReference type="PROSITE" id="PS50157"/>
    </source>
</evidence>
<dbReference type="InterPro" id="IPR013087">
    <property type="entry name" value="Znf_C2H2_type"/>
</dbReference>
<evidence type="ECO:0000313" key="11">
    <source>
        <dbReference type="Proteomes" id="UP001367676"/>
    </source>
</evidence>
<dbReference type="SMART" id="SM00355">
    <property type="entry name" value="ZnF_C2H2"/>
    <property type="match status" value="3"/>
</dbReference>
<reference evidence="10 11" key="1">
    <citation type="submission" date="2024-03" db="EMBL/GenBank/DDBJ databases">
        <title>Adaptation during the transition from Ophiocordyceps entomopathogen to insect associate is accompanied by gene loss and intensified selection.</title>
        <authorList>
            <person name="Ward C.M."/>
            <person name="Onetto C.A."/>
            <person name="Borneman A.R."/>
        </authorList>
    </citation>
    <scope>NUCLEOTIDE SEQUENCE [LARGE SCALE GENOMIC DNA]</scope>
    <source>
        <strain evidence="10">AWRI1</strain>
        <tissue evidence="10">Single Adult Female</tissue>
    </source>
</reference>
<dbReference type="Proteomes" id="UP001367676">
    <property type="component" value="Unassembled WGS sequence"/>
</dbReference>
<keyword evidence="3" id="KW-0677">Repeat</keyword>
<organism evidence="10 11">
    <name type="scientific">Parthenolecanium corni</name>
    <dbReference type="NCBI Taxonomy" id="536013"/>
    <lineage>
        <taxon>Eukaryota</taxon>
        <taxon>Metazoa</taxon>
        <taxon>Ecdysozoa</taxon>
        <taxon>Arthropoda</taxon>
        <taxon>Hexapoda</taxon>
        <taxon>Insecta</taxon>
        <taxon>Pterygota</taxon>
        <taxon>Neoptera</taxon>
        <taxon>Paraneoptera</taxon>
        <taxon>Hemiptera</taxon>
        <taxon>Sternorrhyncha</taxon>
        <taxon>Coccoidea</taxon>
        <taxon>Coccidae</taxon>
        <taxon>Parthenolecanium</taxon>
    </lineage>
</organism>
<proteinExistence type="predicted"/>
<evidence type="ECO:0000256" key="5">
    <source>
        <dbReference type="ARBA" id="ARBA00022833"/>
    </source>
</evidence>
<dbReference type="Gene3D" id="3.30.160.60">
    <property type="entry name" value="Classic Zinc Finger"/>
    <property type="match status" value="1"/>
</dbReference>
<keyword evidence="11" id="KW-1185">Reference proteome</keyword>
<evidence type="ECO:0000256" key="8">
    <source>
        <dbReference type="SAM" id="MobiDB-lite"/>
    </source>
</evidence>
<sequence length="1241" mass="137251">MRIRFFVKNKNLAALDFGYMGTGMARMYRCPPGNVMPWRCKLFMDQISTSNNNEVNYEIGPPFSYLLNPSDSESKFSNAVDDGDGGVSENEKKKFAGKSSDNLIDTEHRSSIGRNDVSSLSWTKNEVIANDSLVVEKNPHNALEDIEKVDTNADFLLKQIKVTDDVLKKQKQNVCDGYNEDTNLTNDKTLNSNCPDNFVPTIAEILGGCSDVPEQADSNPTIPLHDDVCSSAPSKIPSLNLANVLSGSKDVNSETNIESNSASTSSHIVHSISDYKDVAVLNKGSPNSSQTEKCVAKKRLTRSALSESNDRIILSSSFNMDNVLNSMKPNQLPKNAPYSSGAYSCHLCNTVFQEHELLNEHMILHRNNCLVEANVQNRSKTAKVELYSCDSKKQLSTSHLLQQHVLIHKNVKPFACHICQKKLRHLSDYRMHLQKHKAEQRHREEIKRTGSPEQLDKSVVRGVDFGRLVGPLFMKESLLHNKLDTISSTSRSLPNINSPSINLVEETTINPSFSIKQSPCQLHLSFDRPRFETKENTTSSAVIIRKQVSSADSVSEEECVAVKSFNNIESVVMNASKFIVKLDNLDTSALKRKLRTPDISIDQPSKKCRVSLLPIAEKCNIKLDEIENIPMDIYPCKMDTPTMEQSKDDYLNEDNGVKTAGSSCSSYLPHETLSDSELFTLLNDNRDISTATIVSVDSAGDGGSSYNCHILQPESSKVDATKTTISSGIKQSDVIFVETPLSCEMSHNEDEAAFVDNSDDVFDAAFLKVATRRLALLQKRAAKNDGKVENRYLLGPLFWYKALRRAKARTSAVATGNSGYTNNDFVCDNSNHSSYSGDPAKTWAKSWQHGGRSRFDDRRTNDPVKLQSRAENKFKCLLERAKMMNNLNAINLTGPRFWQRTLQLAGVHRGEDLRIHTNVVTPTLEGVEFVGDDGTSCDFGSELVNIKTLKMPQFSPLDPVPIVSTSIFKSNNQRCNDRLPSDTNATTIDSDIIVDDVLQLPDQISASLTSVEQRLPVTDDTIAKIAFNDVTFSKTDDILFESLTKPTKNQHQQSIKPDKLPPSTVFSGSAFIANPDNVAESRNGTTKFDINDDGCDSSQLIPFNKDPVAITKTGQNFVLMSDGNGTMQYMVHVANENYANFKFIGDDGGDQIAYAIQFDSENYTGVQFVQDSDGIQLQSDSSLKIASPVDPKTATYLLSKADAAATAVVTDANHIGKELSDFLNLDYGNFLKNGTAGQHLS</sequence>
<evidence type="ECO:0000256" key="1">
    <source>
        <dbReference type="ARBA" id="ARBA00004123"/>
    </source>
</evidence>
<comment type="subcellular location">
    <subcellularLocation>
        <location evidence="1">Nucleus</location>
    </subcellularLocation>
</comment>
<dbReference type="GO" id="GO:0008270">
    <property type="term" value="F:zinc ion binding"/>
    <property type="evidence" value="ECO:0007669"/>
    <property type="project" value="UniProtKB-KW"/>
</dbReference>
<protein>
    <recommendedName>
        <fullName evidence="9">C2H2-type domain-containing protein</fullName>
    </recommendedName>
</protein>
<dbReference type="EMBL" id="JBBCAQ010000010">
    <property type="protein sequence ID" value="KAK7601794.1"/>
    <property type="molecule type" value="Genomic_DNA"/>
</dbReference>
<evidence type="ECO:0000256" key="3">
    <source>
        <dbReference type="ARBA" id="ARBA00022737"/>
    </source>
</evidence>
<feature type="domain" description="C2H2-type" evidence="9">
    <location>
        <begin position="414"/>
        <end position="441"/>
    </location>
</feature>
<comment type="caution">
    <text evidence="10">The sequence shown here is derived from an EMBL/GenBank/DDBJ whole genome shotgun (WGS) entry which is preliminary data.</text>
</comment>
<evidence type="ECO:0000256" key="2">
    <source>
        <dbReference type="ARBA" id="ARBA00022723"/>
    </source>
</evidence>
<feature type="region of interest" description="Disordered" evidence="8">
    <location>
        <begin position="77"/>
        <end position="100"/>
    </location>
</feature>
<gene>
    <name evidence="10" type="ORF">V9T40_009235</name>
</gene>
<keyword evidence="2" id="KW-0479">Metal-binding</keyword>
<dbReference type="SUPFAM" id="SSF57667">
    <property type="entry name" value="beta-beta-alpha zinc fingers"/>
    <property type="match status" value="1"/>
</dbReference>
<evidence type="ECO:0000256" key="7">
    <source>
        <dbReference type="PROSITE-ProRule" id="PRU00042"/>
    </source>
</evidence>
<dbReference type="InterPro" id="IPR036236">
    <property type="entry name" value="Znf_C2H2_sf"/>
</dbReference>
<evidence type="ECO:0000313" key="10">
    <source>
        <dbReference type="EMBL" id="KAK7601794.1"/>
    </source>
</evidence>
<dbReference type="InterPro" id="IPR050331">
    <property type="entry name" value="Zinc_finger"/>
</dbReference>
<dbReference type="PANTHER" id="PTHR16515">
    <property type="entry name" value="PR DOMAIN ZINC FINGER PROTEIN"/>
    <property type="match status" value="1"/>
</dbReference>
<evidence type="ECO:0000256" key="6">
    <source>
        <dbReference type="ARBA" id="ARBA00023242"/>
    </source>
</evidence>
<keyword evidence="5" id="KW-0862">Zinc</keyword>
<dbReference type="AlphaFoldDB" id="A0AAN9TMB2"/>
<accession>A0AAN9TMB2</accession>